<keyword evidence="4" id="KW-0862">Zinc</keyword>
<proteinExistence type="predicted"/>
<evidence type="ECO:0000313" key="7">
    <source>
        <dbReference type="EMBL" id="JAP92125.1"/>
    </source>
</evidence>
<feature type="non-terminal residue" evidence="7">
    <location>
        <position position="239"/>
    </location>
</feature>
<dbReference type="SMART" id="SM00105">
    <property type="entry name" value="ArfGap"/>
    <property type="match status" value="1"/>
</dbReference>
<dbReference type="Gene3D" id="1.10.220.150">
    <property type="entry name" value="Arf GTPase activating protein"/>
    <property type="match status" value="1"/>
</dbReference>
<name>A0A146K8L8_9EUKA</name>
<dbReference type="SUPFAM" id="SSF57863">
    <property type="entry name" value="ArfGap/RecO-like zinc finger"/>
    <property type="match status" value="1"/>
</dbReference>
<protein>
    <submittedName>
        <fullName evidence="7">ARF GAP domain-containing protein</fullName>
    </submittedName>
</protein>
<reference evidence="7" key="1">
    <citation type="submission" date="2015-07" db="EMBL/GenBank/DDBJ databases">
        <title>Adaptation to a free-living lifestyle via gene acquisitions in the diplomonad Trepomonas sp. PC1.</title>
        <authorList>
            <person name="Xu F."/>
            <person name="Jerlstrom-Hultqvist J."/>
            <person name="Kolisko M."/>
            <person name="Simpson A.G.B."/>
            <person name="Roger A.J."/>
            <person name="Svard S.G."/>
            <person name="Andersson J.O."/>
        </authorList>
    </citation>
    <scope>NUCLEOTIDE SEQUENCE</scope>
    <source>
        <strain evidence="7">PC1</strain>
    </source>
</reference>
<dbReference type="PRINTS" id="PR00405">
    <property type="entry name" value="REVINTRACTNG"/>
</dbReference>
<dbReference type="GO" id="GO:0008270">
    <property type="term" value="F:zinc ion binding"/>
    <property type="evidence" value="ECO:0007669"/>
    <property type="project" value="UniProtKB-KW"/>
</dbReference>
<dbReference type="PROSITE" id="PS50115">
    <property type="entry name" value="ARFGAP"/>
    <property type="match status" value="1"/>
</dbReference>
<dbReference type="InterPro" id="IPR001164">
    <property type="entry name" value="ArfGAP_dom"/>
</dbReference>
<organism evidence="7">
    <name type="scientific">Trepomonas sp. PC1</name>
    <dbReference type="NCBI Taxonomy" id="1076344"/>
    <lineage>
        <taxon>Eukaryota</taxon>
        <taxon>Metamonada</taxon>
        <taxon>Diplomonadida</taxon>
        <taxon>Hexamitidae</taxon>
        <taxon>Hexamitinae</taxon>
        <taxon>Trepomonas</taxon>
    </lineage>
</organism>
<dbReference type="FunFam" id="1.10.220.150:FF:000009">
    <property type="entry name" value="stromal membrane-associated protein 1 isoform X1"/>
    <property type="match status" value="1"/>
</dbReference>
<evidence type="ECO:0000256" key="2">
    <source>
        <dbReference type="ARBA" id="ARBA00022723"/>
    </source>
</evidence>
<keyword evidence="1" id="KW-0343">GTPase activation</keyword>
<dbReference type="PANTHER" id="PTHR46419">
    <property type="entry name" value="ADP-RIBOSYLATION FACTOR GTPASE-ACTIVATING PROTEIN AGD5"/>
    <property type="match status" value="1"/>
</dbReference>
<dbReference type="InterPro" id="IPR044520">
    <property type="entry name" value="ARF_GAP_AGD5/15"/>
</dbReference>
<feature type="non-terminal residue" evidence="7">
    <location>
        <position position="1"/>
    </location>
</feature>
<dbReference type="InterPro" id="IPR038508">
    <property type="entry name" value="ArfGAP_dom_sf"/>
</dbReference>
<dbReference type="GO" id="GO:0005096">
    <property type="term" value="F:GTPase activator activity"/>
    <property type="evidence" value="ECO:0007669"/>
    <property type="project" value="UniProtKB-KW"/>
</dbReference>
<evidence type="ECO:0000256" key="4">
    <source>
        <dbReference type="ARBA" id="ARBA00022833"/>
    </source>
</evidence>
<evidence type="ECO:0000256" key="3">
    <source>
        <dbReference type="ARBA" id="ARBA00022771"/>
    </source>
</evidence>
<keyword evidence="2" id="KW-0479">Metal-binding</keyword>
<accession>A0A146K8L8</accession>
<dbReference type="EMBL" id="GDID01004481">
    <property type="protein sequence ID" value="JAP92125.1"/>
    <property type="molecule type" value="Transcribed_RNA"/>
</dbReference>
<dbReference type="CDD" id="cd08204">
    <property type="entry name" value="ArfGap"/>
    <property type="match status" value="1"/>
</dbReference>
<feature type="domain" description="Arf-GAP" evidence="6">
    <location>
        <begin position="10"/>
        <end position="125"/>
    </location>
</feature>
<gene>
    <name evidence="7" type="ORF">TPC1_16030</name>
</gene>
<dbReference type="InterPro" id="IPR037278">
    <property type="entry name" value="ARFGAP/RecO"/>
</dbReference>
<evidence type="ECO:0000256" key="1">
    <source>
        <dbReference type="ARBA" id="ARBA00022468"/>
    </source>
</evidence>
<evidence type="ECO:0000256" key="5">
    <source>
        <dbReference type="PROSITE-ProRule" id="PRU00288"/>
    </source>
</evidence>
<dbReference type="Pfam" id="PF01412">
    <property type="entry name" value="ArfGap"/>
    <property type="match status" value="1"/>
</dbReference>
<dbReference type="AlphaFoldDB" id="A0A146K8L8"/>
<evidence type="ECO:0000259" key="6">
    <source>
        <dbReference type="PROSITE" id="PS50115"/>
    </source>
</evidence>
<sequence length="239" mass="28203">WTEQEEYFKEQLLEMVKRPENKECADCTAKNPKWAAYNWGIFICHNCSGKHRNLGTGVSKVRSINLDRWRPEQFECMQGNAKSNGELLYNFKDQKPNEQNEAAVAKFITQKYVEKKWIRRKNQKPLEQTVESIYSTSLDESKTYSDVKSMSMSMSLKHSQQPQKFYIPQHNLQQNQEDINYQKLEKPINDLIDIINEAPSYTATLKAKQQMYVNTRTDNSQQYEYGGYLTPTQESHFKW</sequence>
<keyword evidence="3 5" id="KW-0863">Zinc-finger</keyword>
<dbReference type="PANTHER" id="PTHR46419:SF2">
    <property type="entry name" value="ADP-RIBOSYLATION FACTOR GTPASE-ACTIVATING PROTEIN AGD5"/>
    <property type="match status" value="1"/>
</dbReference>